<comment type="caution">
    <text evidence="1">The sequence shown here is derived from an EMBL/GenBank/DDBJ whole genome shotgun (WGS) entry which is preliminary data.</text>
</comment>
<gene>
    <name evidence="1" type="ORF">RRG08_051692</name>
</gene>
<reference evidence="1" key="1">
    <citation type="journal article" date="2023" name="G3 (Bethesda)">
        <title>A reference genome for the long-term kleptoplast-retaining sea slug Elysia crispata morphotype clarki.</title>
        <authorList>
            <person name="Eastman K.E."/>
            <person name="Pendleton A.L."/>
            <person name="Shaikh M.A."/>
            <person name="Suttiyut T."/>
            <person name="Ogas R."/>
            <person name="Tomko P."/>
            <person name="Gavelis G."/>
            <person name="Widhalm J.R."/>
            <person name="Wisecaver J.H."/>
        </authorList>
    </citation>
    <scope>NUCLEOTIDE SEQUENCE</scope>
    <source>
        <strain evidence="1">ECLA1</strain>
    </source>
</reference>
<accession>A0AAE1AFF4</accession>
<evidence type="ECO:0000313" key="2">
    <source>
        <dbReference type="Proteomes" id="UP001283361"/>
    </source>
</evidence>
<protein>
    <submittedName>
        <fullName evidence="1">Uncharacterized protein</fullName>
    </submittedName>
</protein>
<sequence>MVCVGCYAIAGPCHWAYGMSGLCQEWGQGYGMSGSGNKRYGMGAVHMEWAYYGMGDPGQEICFGMGGPS</sequence>
<keyword evidence="2" id="KW-1185">Reference proteome</keyword>
<evidence type="ECO:0000313" key="1">
    <source>
        <dbReference type="EMBL" id="KAK3786890.1"/>
    </source>
</evidence>
<dbReference type="AlphaFoldDB" id="A0AAE1AFF4"/>
<dbReference type="Proteomes" id="UP001283361">
    <property type="component" value="Unassembled WGS sequence"/>
</dbReference>
<organism evidence="1 2">
    <name type="scientific">Elysia crispata</name>
    <name type="common">lettuce slug</name>
    <dbReference type="NCBI Taxonomy" id="231223"/>
    <lineage>
        <taxon>Eukaryota</taxon>
        <taxon>Metazoa</taxon>
        <taxon>Spiralia</taxon>
        <taxon>Lophotrochozoa</taxon>
        <taxon>Mollusca</taxon>
        <taxon>Gastropoda</taxon>
        <taxon>Heterobranchia</taxon>
        <taxon>Euthyneura</taxon>
        <taxon>Panpulmonata</taxon>
        <taxon>Sacoglossa</taxon>
        <taxon>Placobranchoidea</taxon>
        <taxon>Plakobranchidae</taxon>
        <taxon>Elysia</taxon>
    </lineage>
</organism>
<name>A0AAE1AFF4_9GAST</name>
<dbReference type="EMBL" id="JAWDGP010001932">
    <property type="protein sequence ID" value="KAK3786890.1"/>
    <property type="molecule type" value="Genomic_DNA"/>
</dbReference>
<proteinExistence type="predicted"/>